<organism evidence="1 2">
    <name type="scientific">Aspergillus pseudocaelatus</name>
    <dbReference type="NCBI Taxonomy" id="1825620"/>
    <lineage>
        <taxon>Eukaryota</taxon>
        <taxon>Fungi</taxon>
        <taxon>Dikarya</taxon>
        <taxon>Ascomycota</taxon>
        <taxon>Pezizomycotina</taxon>
        <taxon>Eurotiomycetes</taxon>
        <taxon>Eurotiomycetidae</taxon>
        <taxon>Eurotiales</taxon>
        <taxon>Aspergillaceae</taxon>
        <taxon>Aspergillus</taxon>
        <taxon>Aspergillus subgen. Circumdati</taxon>
    </lineage>
</organism>
<name>A0ABQ6X161_9EURO</name>
<dbReference type="Proteomes" id="UP000325395">
    <property type="component" value="Unassembled WGS sequence"/>
</dbReference>
<evidence type="ECO:0000313" key="2">
    <source>
        <dbReference type="Proteomes" id="UP000325395"/>
    </source>
</evidence>
<protein>
    <submittedName>
        <fullName evidence="1">Uncharacterized protein</fullName>
    </submittedName>
</protein>
<sequence length="67" mass="7261">MFPAPLGCSHSTSAIQAHVVVIDGARPGVDALTLSSSCAHSIQLPTCWGPSWEHGRVLRATYWRRFA</sequence>
<accession>A0ABQ6X161</accession>
<keyword evidence="2" id="KW-1185">Reference proteome</keyword>
<evidence type="ECO:0000313" key="1">
    <source>
        <dbReference type="EMBL" id="KAE8423058.1"/>
    </source>
</evidence>
<dbReference type="EMBL" id="ML735691">
    <property type="protein sequence ID" value="KAE8423058.1"/>
    <property type="molecule type" value="Genomic_DNA"/>
</dbReference>
<reference evidence="1 2" key="1">
    <citation type="submission" date="2019-04" db="EMBL/GenBank/DDBJ databases">
        <authorList>
            <consortium name="DOE Joint Genome Institute"/>
            <person name="Mondo S."/>
            <person name="Kjaerbolling I."/>
            <person name="Vesth T."/>
            <person name="Frisvad J.C."/>
            <person name="Nybo J.L."/>
            <person name="Theobald S."/>
            <person name="Kildgaard S."/>
            <person name="Isbrandt T."/>
            <person name="Kuo A."/>
            <person name="Sato A."/>
            <person name="Lyhne E.K."/>
            <person name="Kogle M.E."/>
            <person name="Wiebenga A."/>
            <person name="Kun R.S."/>
            <person name="Lubbers R.J."/>
            <person name="Makela M.R."/>
            <person name="Barry K."/>
            <person name="Chovatia M."/>
            <person name="Clum A."/>
            <person name="Daum C."/>
            <person name="Haridas S."/>
            <person name="He G."/>
            <person name="LaButti K."/>
            <person name="Lipzen A."/>
            <person name="Riley R."/>
            <person name="Salamov A."/>
            <person name="Simmons B.A."/>
            <person name="Magnuson J.K."/>
            <person name="Henrissat B."/>
            <person name="Mortensen U.H."/>
            <person name="Larsen T.O."/>
            <person name="Devries R.P."/>
            <person name="Grigoriev I.V."/>
            <person name="Machida M."/>
            <person name="Baker S.E."/>
            <person name="Andersen M.R."/>
            <person name="Cantor M.N."/>
            <person name="Hua S.X."/>
        </authorList>
    </citation>
    <scope>NUCLEOTIDE SEQUENCE [LARGE SCALE GENOMIC DNA]</scope>
    <source>
        <strain evidence="1 2">CBS 117616</strain>
    </source>
</reference>
<gene>
    <name evidence="1" type="ORF">BDV36DRAFT_244508</name>
</gene>
<proteinExistence type="predicted"/>